<evidence type="ECO:0000313" key="2">
    <source>
        <dbReference type="Proteomes" id="UP000001817"/>
    </source>
</evidence>
<dbReference type="InterPro" id="IPR058522">
    <property type="entry name" value="DUF8209"/>
</dbReference>
<dbReference type="AlphaFoldDB" id="Q13KV2"/>
<dbReference type="InterPro" id="IPR058064">
    <property type="entry name" value="STM2901-like"/>
</dbReference>
<evidence type="ECO:0000313" key="1">
    <source>
        <dbReference type="EMBL" id="ABE35287.1"/>
    </source>
</evidence>
<gene>
    <name evidence="1" type="ORF">Bxe_B0666</name>
</gene>
<dbReference type="Pfam" id="PF26636">
    <property type="entry name" value="DUF8209"/>
    <property type="match status" value="1"/>
</dbReference>
<name>Q13KV2_PARXL</name>
<dbReference type="KEGG" id="bxb:DR64_5997"/>
<protein>
    <submittedName>
        <fullName evidence="1">Uncharacterized protein</fullName>
    </submittedName>
</protein>
<sequence length="163" mass="18055">MTEYEHLISDAPIHSNFYPYGDATGLTPQQLYFAILVEETCNRLGVHDIAAAVSIVAGWPLLSTRAKLAGTTKGTSIASRISRELLDCNVSMRLPTLTLKSMRELRFAYTRNLGAFVGRWVPGIGYAMTAYDVIAINMQTLRRYNRLVKPEDQINDLATGTLG</sequence>
<dbReference type="STRING" id="266265.Bxe_B0666"/>
<proteinExistence type="predicted"/>
<dbReference type="eggNOG" id="ENOG5032JU7">
    <property type="taxonomic scope" value="Bacteria"/>
</dbReference>
<keyword evidence="2" id="KW-1185">Reference proteome</keyword>
<dbReference type="Proteomes" id="UP000001817">
    <property type="component" value="Chromosome 2"/>
</dbReference>
<organism evidence="1 2">
    <name type="scientific">Paraburkholderia xenovorans (strain LB400)</name>
    <dbReference type="NCBI Taxonomy" id="266265"/>
    <lineage>
        <taxon>Bacteria</taxon>
        <taxon>Pseudomonadati</taxon>
        <taxon>Pseudomonadota</taxon>
        <taxon>Betaproteobacteria</taxon>
        <taxon>Burkholderiales</taxon>
        <taxon>Burkholderiaceae</taxon>
        <taxon>Paraburkholderia</taxon>
    </lineage>
</organism>
<accession>Q13KV2</accession>
<reference evidence="1 2" key="1">
    <citation type="journal article" date="2006" name="Proc. Natl. Acad. Sci. U.S.A.">
        <title>Burkholderia xenovorans LB400 harbors a multi-replicon, 9.73-Mbp genome shaped for versatility.</title>
        <authorList>
            <person name="Chain P.S."/>
            <person name="Denef V.J."/>
            <person name="Konstantinidis K.T."/>
            <person name="Vergez L.M."/>
            <person name="Agullo L."/>
            <person name="Reyes V.L."/>
            <person name="Hauser L."/>
            <person name="Cordova M."/>
            <person name="Gomez L."/>
            <person name="Gonzalez M."/>
            <person name="Land M."/>
            <person name="Lao V."/>
            <person name="Larimer F."/>
            <person name="LiPuma J.J."/>
            <person name="Mahenthiralingam E."/>
            <person name="Malfatti S.A."/>
            <person name="Marx C.J."/>
            <person name="Parnell J.J."/>
            <person name="Ramette A."/>
            <person name="Richardson P."/>
            <person name="Seeger M."/>
            <person name="Smith D."/>
            <person name="Spilker T."/>
            <person name="Sul W.J."/>
            <person name="Tsoi T.V."/>
            <person name="Ulrich L.E."/>
            <person name="Zhulin I.B."/>
            <person name="Tiedje J.M."/>
        </authorList>
    </citation>
    <scope>NUCLEOTIDE SEQUENCE [LARGE SCALE GENOMIC DNA]</scope>
    <source>
        <strain evidence="1 2">LB400</strain>
    </source>
</reference>
<dbReference type="KEGG" id="bxe:Bxe_B0666"/>
<dbReference type="RefSeq" id="WP_011492579.1">
    <property type="nucleotide sequence ID" value="NC_007952.1"/>
</dbReference>
<dbReference type="EMBL" id="CP000271">
    <property type="protein sequence ID" value="ABE35287.1"/>
    <property type="molecule type" value="Genomic_DNA"/>
</dbReference>
<dbReference type="NCBIfam" id="NF045926">
    <property type="entry name" value="STM2901_fam"/>
    <property type="match status" value="1"/>
</dbReference>